<proteinExistence type="predicted"/>
<organism evidence="1">
    <name type="scientific">Magallana gigas</name>
    <name type="common">Pacific oyster</name>
    <name type="synonym">Crassostrea gigas</name>
    <dbReference type="NCBI Taxonomy" id="29159"/>
    <lineage>
        <taxon>Eukaryota</taxon>
        <taxon>Metazoa</taxon>
        <taxon>Spiralia</taxon>
        <taxon>Lophotrochozoa</taxon>
        <taxon>Mollusca</taxon>
        <taxon>Bivalvia</taxon>
        <taxon>Autobranchia</taxon>
        <taxon>Pteriomorphia</taxon>
        <taxon>Ostreida</taxon>
        <taxon>Ostreoidea</taxon>
        <taxon>Ostreidae</taxon>
        <taxon>Magallana</taxon>
    </lineage>
</organism>
<dbReference type="EMBL" id="JH817880">
    <property type="protein sequence ID" value="EKC27379.1"/>
    <property type="molecule type" value="Genomic_DNA"/>
</dbReference>
<dbReference type="HOGENOM" id="CLU_2924843_0_0_1"/>
<accession>K1Q7T2</accession>
<name>K1Q7T2_MAGGI</name>
<gene>
    <name evidence="1" type="ORF">CGI_10006098</name>
</gene>
<dbReference type="InParanoid" id="K1Q7T2"/>
<dbReference type="AlphaFoldDB" id="K1Q7T2"/>
<protein>
    <submittedName>
        <fullName evidence="1">Uncharacterized protein</fullName>
    </submittedName>
</protein>
<evidence type="ECO:0000313" key="1">
    <source>
        <dbReference type="EMBL" id="EKC27379.1"/>
    </source>
</evidence>
<reference evidence="1" key="1">
    <citation type="journal article" date="2012" name="Nature">
        <title>The oyster genome reveals stress adaptation and complexity of shell formation.</title>
        <authorList>
            <person name="Zhang G."/>
            <person name="Fang X."/>
            <person name="Guo X."/>
            <person name="Li L."/>
            <person name="Luo R."/>
            <person name="Xu F."/>
            <person name="Yang P."/>
            <person name="Zhang L."/>
            <person name="Wang X."/>
            <person name="Qi H."/>
            <person name="Xiong Z."/>
            <person name="Que H."/>
            <person name="Xie Y."/>
            <person name="Holland P.W."/>
            <person name="Paps J."/>
            <person name="Zhu Y."/>
            <person name="Wu F."/>
            <person name="Chen Y."/>
            <person name="Wang J."/>
            <person name="Peng C."/>
            <person name="Meng J."/>
            <person name="Yang L."/>
            <person name="Liu J."/>
            <person name="Wen B."/>
            <person name="Zhang N."/>
            <person name="Huang Z."/>
            <person name="Zhu Q."/>
            <person name="Feng Y."/>
            <person name="Mount A."/>
            <person name="Hedgecock D."/>
            <person name="Xu Z."/>
            <person name="Liu Y."/>
            <person name="Domazet-Loso T."/>
            <person name="Du Y."/>
            <person name="Sun X."/>
            <person name="Zhang S."/>
            <person name="Liu B."/>
            <person name="Cheng P."/>
            <person name="Jiang X."/>
            <person name="Li J."/>
            <person name="Fan D."/>
            <person name="Wang W."/>
            <person name="Fu W."/>
            <person name="Wang T."/>
            <person name="Wang B."/>
            <person name="Zhang J."/>
            <person name="Peng Z."/>
            <person name="Li Y."/>
            <person name="Li N."/>
            <person name="Wang J."/>
            <person name="Chen M."/>
            <person name="He Y."/>
            <person name="Tan F."/>
            <person name="Song X."/>
            <person name="Zheng Q."/>
            <person name="Huang R."/>
            <person name="Yang H."/>
            <person name="Du X."/>
            <person name="Chen L."/>
            <person name="Yang M."/>
            <person name="Gaffney P.M."/>
            <person name="Wang S."/>
            <person name="Luo L."/>
            <person name="She Z."/>
            <person name="Ming Y."/>
            <person name="Huang W."/>
            <person name="Zhang S."/>
            <person name="Huang B."/>
            <person name="Zhang Y."/>
            <person name="Qu T."/>
            <person name="Ni P."/>
            <person name="Miao G."/>
            <person name="Wang J."/>
            <person name="Wang Q."/>
            <person name="Steinberg C.E."/>
            <person name="Wang H."/>
            <person name="Li N."/>
            <person name="Qian L."/>
            <person name="Zhang G."/>
            <person name="Li Y."/>
            <person name="Yang H."/>
            <person name="Liu X."/>
            <person name="Wang J."/>
            <person name="Yin Y."/>
            <person name="Wang J."/>
        </authorList>
    </citation>
    <scope>NUCLEOTIDE SEQUENCE [LARGE SCALE GENOMIC DNA]</scope>
    <source>
        <strain evidence="1">05x7-T-G4-1.051#20</strain>
    </source>
</reference>
<sequence>MPDHKLVLRLETNSPSGQGAMIFSDVVFHDVHINVVDEKESWKGKRCSSYADPHQTTFDGL</sequence>